<organism evidence="2 3">
    <name type="scientific">Castellaniella hirudinis</name>
    <dbReference type="NCBI Taxonomy" id="1144617"/>
    <lineage>
        <taxon>Bacteria</taxon>
        <taxon>Pseudomonadati</taxon>
        <taxon>Pseudomonadota</taxon>
        <taxon>Betaproteobacteria</taxon>
        <taxon>Burkholderiales</taxon>
        <taxon>Alcaligenaceae</taxon>
        <taxon>Castellaniella</taxon>
    </lineage>
</organism>
<evidence type="ECO:0000313" key="3">
    <source>
        <dbReference type="Proteomes" id="UP001595756"/>
    </source>
</evidence>
<feature type="transmembrane region" description="Helical" evidence="1">
    <location>
        <begin position="102"/>
        <end position="122"/>
    </location>
</feature>
<proteinExistence type="predicted"/>
<dbReference type="RefSeq" id="WP_376812916.1">
    <property type="nucleotide sequence ID" value="NZ_JBHSDY010000005.1"/>
</dbReference>
<name>A0ABV8RZU1_9BURK</name>
<dbReference type="Pfam" id="PF11158">
    <property type="entry name" value="DUF2938"/>
    <property type="match status" value="1"/>
</dbReference>
<feature type="transmembrane region" description="Helical" evidence="1">
    <location>
        <begin position="142"/>
        <end position="159"/>
    </location>
</feature>
<feature type="transmembrane region" description="Helical" evidence="1">
    <location>
        <begin position="7"/>
        <end position="27"/>
    </location>
</feature>
<dbReference type="Proteomes" id="UP001595756">
    <property type="component" value="Unassembled WGS sequence"/>
</dbReference>
<dbReference type="InterPro" id="IPR021329">
    <property type="entry name" value="DUF2938"/>
</dbReference>
<keyword evidence="1" id="KW-1133">Transmembrane helix</keyword>
<evidence type="ECO:0000313" key="2">
    <source>
        <dbReference type="EMBL" id="MFC4298369.1"/>
    </source>
</evidence>
<keyword evidence="3" id="KW-1185">Reference proteome</keyword>
<reference evidence="3" key="1">
    <citation type="journal article" date="2019" name="Int. J. Syst. Evol. Microbiol.">
        <title>The Global Catalogue of Microorganisms (GCM) 10K type strain sequencing project: providing services to taxonomists for standard genome sequencing and annotation.</title>
        <authorList>
            <consortium name="The Broad Institute Genomics Platform"/>
            <consortium name="The Broad Institute Genome Sequencing Center for Infectious Disease"/>
            <person name="Wu L."/>
            <person name="Ma J."/>
        </authorList>
    </citation>
    <scope>NUCLEOTIDE SEQUENCE [LARGE SCALE GENOMIC DNA]</scope>
    <source>
        <strain evidence="3">CGMCC 1.19029</strain>
    </source>
</reference>
<comment type="caution">
    <text evidence="2">The sequence shown here is derived from an EMBL/GenBank/DDBJ whole genome shotgun (WGS) entry which is preliminary data.</text>
</comment>
<feature type="transmembrane region" description="Helical" evidence="1">
    <location>
        <begin position="73"/>
        <end position="95"/>
    </location>
</feature>
<keyword evidence="1" id="KW-0812">Transmembrane</keyword>
<dbReference type="EMBL" id="JBHSDY010000005">
    <property type="protein sequence ID" value="MFC4298369.1"/>
    <property type="molecule type" value="Genomic_DNA"/>
</dbReference>
<protein>
    <submittedName>
        <fullName evidence="2">DUF2938 domain-containing protein</fullName>
    </submittedName>
</protein>
<keyword evidence="1" id="KW-0472">Membrane</keyword>
<gene>
    <name evidence="2" type="ORF">ACFO0J_09985</name>
</gene>
<evidence type="ECO:0000256" key="1">
    <source>
        <dbReference type="SAM" id="Phobius"/>
    </source>
</evidence>
<sequence>MISMSEGVRVILVGVGATVVMDVWSLILKGLGMPTLNLAMVGRWAGHAWKGRVVHAGIARAAPVPGESALGWMVHYAVGIVFSAVLAGVCGTAWLHAPTWPPALAVGLATAAMPLFVMQPAMGAGIASSRTPAPLKNCLRSLLAHAVFGCGLYLSAVALKQVWV</sequence>
<accession>A0ABV8RZU1</accession>